<name>A0A2R5EMZ5_9BACL</name>
<feature type="chain" id="PRO_5015305078" description="S-layer protein" evidence="1">
    <location>
        <begin position="25"/>
        <end position="879"/>
    </location>
</feature>
<evidence type="ECO:0008006" key="4">
    <source>
        <dbReference type="Google" id="ProtNLM"/>
    </source>
</evidence>
<gene>
    <name evidence="2" type="ORF">PAT3040_02579</name>
</gene>
<dbReference type="EMBL" id="BDQX01000128">
    <property type="protein sequence ID" value="GBG08012.1"/>
    <property type="molecule type" value="Genomic_DNA"/>
</dbReference>
<evidence type="ECO:0000313" key="2">
    <source>
        <dbReference type="EMBL" id="GBG08012.1"/>
    </source>
</evidence>
<dbReference type="RefSeq" id="WP_108992975.1">
    <property type="nucleotide sequence ID" value="NZ_BDQX01000128.1"/>
</dbReference>
<keyword evidence="1" id="KW-0732">Signal</keyword>
<keyword evidence="3" id="KW-1185">Reference proteome</keyword>
<comment type="caution">
    <text evidence="2">The sequence shown here is derived from an EMBL/GenBank/DDBJ whole genome shotgun (WGS) entry which is preliminary data.</text>
</comment>
<proteinExistence type="predicted"/>
<evidence type="ECO:0000313" key="3">
    <source>
        <dbReference type="Proteomes" id="UP000245202"/>
    </source>
</evidence>
<evidence type="ECO:0000256" key="1">
    <source>
        <dbReference type="SAM" id="SignalP"/>
    </source>
</evidence>
<dbReference type="Proteomes" id="UP000245202">
    <property type="component" value="Unassembled WGS sequence"/>
</dbReference>
<sequence length="879" mass="92516">MKKSLSLLVAIAMVFSMFATVVSAAEEPTAGEYLNELGVILGNQDGDLKEDQTWKRQDIVVLLSRLFGAEDEAKGAKKTHEFKDVTDKNYDGYISWAVEEGLVKGKSATVFGFGDELENRDFYLLVLRALGQEVDYDKVGEAAVEAGLAPEDTDFDDIPLRGETYTAIVAALKTEVEPGVTLEQKLGLVEIVDLAINKVAQTNKGEITVSFNKAATADEQKELKAKVANGAVEYTVTSKWAEDGKSLVLTSTYLPAATYTVTVGSFKAVDVTIVNEVPSKLEIGATTLQKAAGQDLKVKLFNQFGKEIENASLNVTVFNATYGKTVAVSSGKVDLSSDEVARVKDTVVVNASHATTGLNASKSFEVVAGSSATAITLTAPTPLKDKTRISVTEEGLVLPYTLTDQYGGAIKLAETSGYQAISSDKTITLSGITFLVSDVNIVTHFSVDKDGVLKFKTGAQHGNVVVNAMNTTVAGAFASVNFNVSSKADVKTLTLQAPAAIVAGNEEFTVPYSAVDTFDQPIATKDFSLTGLTFSPVGASFAAGYPKLNAKGELKFKFQSLSADANVNVYVSKAASGQIGHQQFTVRKDATVDKINGFNVAKNFANSGTVELKADQITYRDSYGRTQKVAALGDVAISVTSGTALSITGGNLVANATLTGEVKIKVVYGGVDATAETFTFNVIKNEDVKDYAIKSIGTMYAGTVPTGVAVDAYEKTIELVGKTSGGDDVVLNQATAFDFVSSEKSLIVQVKTGSPKTIKAVDAGTSVIAAYKGSTKLAQVEVTASKEAPVATTASFDNSEYTLTTASTNFATEIVVKDQYGVALVPGTHFAGFLSSDNTKVATISGTSVVKGTERGSAIITYTTTTGASATTVVYVESI</sequence>
<reference evidence="2 3" key="1">
    <citation type="submission" date="2017-08" db="EMBL/GenBank/DDBJ databases">
        <title>Substantial Increase in Enzyme Production by Combined Drug-Resistance Mutations in Paenibacillus agaridevorans.</title>
        <authorList>
            <person name="Tanaka Y."/>
            <person name="Funane K."/>
            <person name="Hosaka T."/>
            <person name="Shiwa Y."/>
            <person name="Fujita N."/>
            <person name="Miyazaki T."/>
            <person name="Yoshikawa H."/>
            <person name="Murakami K."/>
            <person name="Kasahara K."/>
            <person name="Inaoka T."/>
            <person name="Hiraga Y."/>
            <person name="Ochi K."/>
        </authorList>
    </citation>
    <scope>NUCLEOTIDE SEQUENCE [LARGE SCALE GENOMIC DNA]</scope>
    <source>
        <strain evidence="2 3">T-3040</strain>
    </source>
</reference>
<dbReference type="AlphaFoldDB" id="A0A2R5EMZ5"/>
<feature type="signal peptide" evidence="1">
    <location>
        <begin position="1"/>
        <end position="24"/>
    </location>
</feature>
<protein>
    <recommendedName>
        <fullName evidence="4">S-layer protein</fullName>
    </recommendedName>
</protein>
<accession>A0A2R5EMZ5</accession>
<organism evidence="2 3">
    <name type="scientific">Paenibacillus agaridevorans</name>
    <dbReference type="NCBI Taxonomy" id="171404"/>
    <lineage>
        <taxon>Bacteria</taxon>
        <taxon>Bacillati</taxon>
        <taxon>Bacillota</taxon>
        <taxon>Bacilli</taxon>
        <taxon>Bacillales</taxon>
        <taxon>Paenibacillaceae</taxon>
        <taxon>Paenibacillus</taxon>
    </lineage>
</organism>